<comment type="caution">
    <text evidence="2">The sequence shown here is derived from an EMBL/GenBank/DDBJ whole genome shotgun (WGS) entry which is preliminary data.</text>
</comment>
<dbReference type="EMBL" id="VGLS01000051">
    <property type="protein sequence ID" value="MBM3222757.1"/>
    <property type="molecule type" value="Genomic_DNA"/>
</dbReference>
<sequence length="187" mass="19992">MWAYSLTVLLLVCGVLGNAPAAAAPSMIADVQVIALEPGRFLLRVQSNGPQAFDVLPTASSLRAVIRLYQAQLTSLNTSPAVQIRTPRPAARPDDHPAAGVPERLVAQAPFARCFSGKKRQAMSCCRCACVIPSTASAWSTVTILTSLKSGWSCEPLQPADHRLAACTGEQESRWEHGASRRLEGAR</sequence>
<organism evidence="2 3">
    <name type="scientific">Tectimicrobiota bacterium</name>
    <dbReference type="NCBI Taxonomy" id="2528274"/>
    <lineage>
        <taxon>Bacteria</taxon>
        <taxon>Pseudomonadati</taxon>
        <taxon>Nitrospinota/Tectimicrobiota group</taxon>
        <taxon>Candidatus Tectimicrobiota</taxon>
    </lineage>
</organism>
<reference evidence="2" key="1">
    <citation type="submission" date="2019-03" db="EMBL/GenBank/DDBJ databases">
        <title>Lake Tanganyika Metagenome-Assembled Genomes (MAGs).</title>
        <authorList>
            <person name="Tran P."/>
        </authorList>
    </citation>
    <scope>NUCLEOTIDE SEQUENCE</scope>
    <source>
        <strain evidence="2">K_DeepCast_65m_m2_066</strain>
    </source>
</reference>
<keyword evidence="1" id="KW-0732">Signal</keyword>
<feature type="chain" id="PRO_5036798686" evidence="1">
    <location>
        <begin position="24"/>
        <end position="187"/>
    </location>
</feature>
<evidence type="ECO:0000313" key="3">
    <source>
        <dbReference type="Proteomes" id="UP000712673"/>
    </source>
</evidence>
<dbReference type="Proteomes" id="UP000712673">
    <property type="component" value="Unassembled WGS sequence"/>
</dbReference>
<evidence type="ECO:0000256" key="1">
    <source>
        <dbReference type="SAM" id="SignalP"/>
    </source>
</evidence>
<proteinExistence type="predicted"/>
<gene>
    <name evidence="2" type="ORF">FJZ47_02995</name>
</gene>
<dbReference type="AlphaFoldDB" id="A0A937VZW0"/>
<evidence type="ECO:0000313" key="2">
    <source>
        <dbReference type="EMBL" id="MBM3222757.1"/>
    </source>
</evidence>
<name>A0A937VZW0_UNCTE</name>
<feature type="signal peptide" evidence="1">
    <location>
        <begin position="1"/>
        <end position="23"/>
    </location>
</feature>
<protein>
    <submittedName>
        <fullName evidence="2">Uncharacterized protein</fullName>
    </submittedName>
</protein>
<accession>A0A937VZW0</accession>
<feature type="non-terminal residue" evidence="2">
    <location>
        <position position="187"/>
    </location>
</feature>